<dbReference type="AlphaFoldDB" id="A0A0F9NIP3"/>
<proteinExistence type="predicted"/>
<comment type="caution">
    <text evidence="1">The sequence shown here is derived from an EMBL/GenBank/DDBJ whole genome shotgun (WGS) entry which is preliminary data.</text>
</comment>
<sequence length="130" mass="14134">MGQHGTYYTCNGTSEPCKRNHARCQYCGWLLHDGEASTAHPRLCQRCADGASGPALLGALGAAVHGLALMYDKYEEGISVSNEDEDYGNSVKLSYDEENAIIGVLMDAFGEREDEHAARAALKEYEEASK</sequence>
<gene>
    <name evidence="1" type="ORF">LCGC14_1332050</name>
</gene>
<organism evidence="1">
    <name type="scientific">marine sediment metagenome</name>
    <dbReference type="NCBI Taxonomy" id="412755"/>
    <lineage>
        <taxon>unclassified sequences</taxon>
        <taxon>metagenomes</taxon>
        <taxon>ecological metagenomes</taxon>
    </lineage>
</organism>
<reference evidence="1" key="1">
    <citation type="journal article" date="2015" name="Nature">
        <title>Complex archaea that bridge the gap between prokaryotes and eukaryotes.</title>
        <authorList>
            <person name="Spang A."/>
            <person name="Saw J.H."/>
            <person name="Jorgensen S.L."/>
            <person name="Zaremba-Niedzwiedzka K."/>
            <person name="Martijn J."/>
            <person name="Lind A.E."/>
            <person name="van Eijk R."/>
            <person name="Schleper C."/>
            <person name="Guy L."/>
            <person name="Ettema T.J."/>
        </authorList>
    </citation>
    <scope>NUCLEOTIDE SEQUENCE</scope>
</reference>
<accession>A0A0F9NIP3</accession>
<name>A0A0F9NIP3_9ZZZZ</name>
<dbReference type="EMBL" id="LAZR01008059">
    <property type="protein sequence ID" value="KKM81212.1"/>
    <property type="molecule type" value="Genomic_DNA"/>
</dbReference>
<protein>
    <submittedName>
        <fullName evidence="1">Uncharacterized protein</fullName>
    </submittedName>
</protein>
<evidence type="ECO:0000313" key="1">
    <source>
        <dbReference type="EMBL" id="KKM81212.1"/>
    </source>
</evidence>